<dbReference type="PRINTS" id="PR01439">
    <property type="entry name" value="CELLSNTHASEA"/>
</dbReference>
<dbReference type="InterPro" id="IPR001173">
    <property type="entry name" value="Glyco_trans_2-like"/>
</dbReference>
<comment type="cofactor">
    <cofactor evidence="11">
        <name>Mg(2+)</name>
        <dbReference type="ChEBI" id="CHEBI:18420"/>
    </cofactor>
</comment>
<keyword evidence="3 11" id="KW-0997">Cell inner membrane</keyword>
<organism evidence="14 15">
    <name type="scientific">Trichlorobacter ammonificans</name>
    <dbReference type="NCBI Taxonomy" id="2916410"/>
    <lineage>
        <taxon>Bacteria</taxon>
        <taxon>Pseudomonadati</taxon>
        <taxon>Thermodesulfobacteriota</taxon>
        <taxon>Desulfuromonadia</taxon>
        <taxon>Geobacterales</taxon>
        <taxon>Geobacteraceae</taxon>
        <taxon>Trichlorobacter</taxon>
    </lineage>
</organism>
<accession>A0ABN8HFX8</accession>
<dbReference type="InterPro" id="IPR029044">
    <property type="entry name" value="Nucleotide-diphossugar_trans"/>
</dbReference>
<comment type="pathway">
    <text evidence="11">Glycan metabolism; bacterial cellulose biosynthesis.</text>
</comment>
<dbReference type="Proteomes" id="UP001295463">
    <property type="component" value="Chromosome"/>
</dbReference>
<dbReference type="InterPro" id="IPR050321">
    <property type="entry name" value="Glycosyltr_2/OpgH_subfam"/>
</dbReference>
<dbReference type="InterPro" id="IPR009875">
    <property type="entry name" value="PilZ_domain"/>
</dbReference>
<evidence type="ECO:0000256" key="6">
    <source>
        <dbReference type="ARBA" id="ARBA00022692"/>
    </source>
</evidence>
<evidence type="ECO:0000259" key="12">
    <source>
        <dbReference type="Pfam" id="PF07238"/>
    </source>
</evidence>
<reference evidence="14 15" key="1">
    <citation type="submission" date="2022-03" db="EMBL/GenBank/DDBJ databases">
        <authorList>
            <person name="Koch H."/>
        </authorList>
    </citation>
    <scope>NUCLEOTIDE SEQUENCE [LARGE SCALE GENOMIC DNA]</scope>
    <source>
        <strain evidence="14 15">G1</strain>
    </source>
</reference>
<dbReference type="PANTHER" id="PTHR43867:SF2">
    <property type="entry name" value="CELLULOSE SYNTHASE CATALYTIC SUBUNIT A [UDP-FORMING]"/>
    <property type="match status" value="1"/>
</dbReference>
<dbReference type="InterPro" id="IPR003919">
    <property type="entry name" value="Cell_synth_A"/>
</dbReference>
<keyword evidence="8 11" id="KW-1133">Transmembrane helix</keyword>
<keyword evidence="7 11" id="KW-0135">Cellulose biosynthesis</keyword>
<evidence type="ECO:0000256" key="9">
    <source>
        <dbReference type="ARBA" id="ARBA00023136"/>
    </source>
</evidence>
<keyword evidence="11" id="KW-0973">c-di-GMP</keyword>
<evidence type="ECO:0000256" key="5">
    <source>
        <dbReference type="ARBA" id="ARBA00022679"/>
    </source>
</evidence>
<evidence type="ECO:0000256" key="3">
    <source>
        <dbReference type="ARBA" id="ARBA00022519"/>
    </source>
</evidence>
<evidence type="ECO:0000256" key="8">
    <source>
        <dbReference type="ARBA" id="ARBA00022989"/>
    </source>
</evidence>
<keyword evidence="15" id="KW-1185">Reference proteome</keyword>
<keyword evidence="9 11" id="KW-0472">Membrane</keyword>
<feature type="transmembrane region" description="Helical" evidence="11">
    <location>
        <begin position="497"/>
        <end position="515"/>
    </location>
</feature>
<keyword evidence="5 11" id="KW-0808">Transferase</keyword>
<keyword evidence="2 11" id="KW-1003">Cell membrane</keyword>
<feature type="transmembrane region" description="Helical" evidence="11">
    <location>
        <begin position="467"/>
        <end position="485"/>
    </location>
</feature>
<evidence type="ECO:0000256" key="2">
    <source>
        <dbReference type="ARBA" id="ARBA00022475"/>
    </source>
</evidence>
<dbReference type="Pfam" id="PF07238">
    <property type="entry name" value="PilZ"/>
    <property type="match status" value="1"/>
</dbReference>
<evidence type="ECO:0000313" key="15">
    <source>
        <dbReference type="Proteomes" id="UP001295463"/>
    </source>
</evidence>
<dbReference type="NCBIfam" id="TIGR03030">
    <property type="entry name" value="CelA"/>
    <property type="match status" value="1"/>
</dbReference>
<keyword evidence="6 11" id="KW-0812">Transmembrane</keyword>
<feature type="transmembrane region" description="Helical" evidence="11">
    <location>
        <begin position="434"/>
        <end position="455"/>
    </location>
</feature>
<comment type="catalytic activity">
    <reaction evidence="10 11">
        <text>[(1-&gt;4)-beta-D-glucosyl](n) + UDP-alpha-D-glucose = [(1-&gt;4)-beta-D-glucosyl](n+1) + UDP + H(+)</text>
        <dbReference type="Rhea" id="RHEA:19929"/>
        <dbReference type="Rhea" id="RHEA-COMP:10033"/>
        <dbReference type="Rhea" id="RHEA-COMP:10034"/>
        <dbReference type="ChEBI" id="CHEBI:15378"/>
        <dbReference type="ChEBI" id="CHEBI:18246"/>
        <dbReference type="ChEBI" id="CHEBI:58223"/>
        <dbReference type="ChEBI" id="CHEBI:58885"/>
        <dbReference type="EC" id="2.4.1.12"/>
    </reaction>
</comment>
<dbReference type="EMBL" id="OW150024">
    <property type="protein sequence ID" value="CAH2029849.1"/>
    <property type="molecule type" value="Genomic_DNA"/>
</dbReference>
<evidence type="ECO:0000256" key="7">
    <source>
        <dbReference type="ARBA" id="ARBA00022916"/>
    </source>
</evidence>
<dbReference type="Gene3D" id="3.90.550.10">
    <property type="entry name" value="Spore Coat Polysaccharide Biosynthesis Protein SpsA, Chain A"/>
    <property type="match status" value="1"/>
</dbReference>
<evidence type="ECO:0000256" key="10">
    <source>
        <dbReference type="ARBA" id="ARBA00048682"/>
    </source>
</evidence>
<feature type="transmembrane region" description="Helical" evidence="11">
    <location>
        <begin position="63"/>
        <end position="79"/>
    </location>
</feature>
<feature type="transmembrane region" description="Helical" evidence="11">
    <location>
        <begin position="115"/>
        <end position="144"/>
    </location>
</feature>
<evidence type="ECO:0000313" key="14">
    <source>
        <dbReference type="EMBL" id="CAH2029849.1"/>
    </source>
</evidence>
<dbReference type="GO" id="GO:0016760">
    <property type="term" value="F:cellulose synthase (UDP-forming) activity"/>
    <property type="evidence" value="ECO:0007669"/>
    <property type="project" value="UniProtKB-EC"/>
</dbReference>
<feature type="domain" description="Glycosyltransferase 2-like" evidence="13">
    <location>
        <begin position="260"/>
        <end position="461"/>
    </location>
</feature>
<feature type="transmembrane region" description="Helical" evidence="11">
    <location>
        <begin position="570"/>
        <end position="593"/>
    </location>
</feature>
<sequence length="768" mass="86747">MKNGMTWLLLKLRLQRSGGGTTDPDPLLDRHTIASLTVIASALLLYCYYALAGIHLSLEKQYLVGWGCVLLLVLCGRIERFKRPPLRIVFILLSTFVAIRYMIWRTSETLVYDGVLNFIGMALLYLAELYALTLHLLGVFANIWPLETKIIPLPEDTTRYPSVDIFIPTYNEDPEMVKVTATAALNIDYPRELLHIHILDDGATVDKRNDPQNGAGAWERYYTLKRVARELGVNYLTRRRNSKAKAGNLNHALAHTGADLVLVLDCDHVPTRDILKNTVGWFLKDDRLAFVQTPHFFINPNPIEKNIDILKDAPSENEMFYRACHPGLNFWNASFFCGSAAILRRRYLLEVGGVAGETITEDCETALALHQRGYNSVFIPRPMVCGLSPETFDDFILQRSRWAQGMTQMMVLNNPLFARGLKFYQRICYFNNGLFWLFGVSRFIFIVAPAAFLLLNMHVYFASLGQVAAFALPHLFASVILADFLYGKYRWPFLSELYESIQSVFLMPVVFSVFLNPRKPSFKVTPKGKNLENDFLSGLSVPFFLMCSILLLAVPVGVLKWFEYPLHRDVIALTLLWSLYNIGLAMAAFGAFYEKRQIRKSHRLWATGNVLVVFPGSAARVEAAVQDISMSGLGILLPASAAPRSGEQIRIESRDSMGRKHGVNAVIQRIVPRDEGYFCGTEFLATDAAERAEVVRFVYTDSQRWVDYWSRPIPTASPLRMLVFVSAMALKGIRISLVACSQLVLVPVRDTLRNLGTRLFSRLLPDGP</sequence>
<comment type="subcellular location">
    <subcellularLocation>
        <location evidence="1">Cell inner membrane</location>
        <topology evidence="1">Multi-pass membrane protein</topology>
    </subcellularLocation>
</comment>
<gene>
    <name evidence="14" type="ORF">GEAMG1_0027</name>
</gene>
<dbReference type="SUPFAM" id="SSF53448">
    <property type="entry name" value="Nucleotide-diphospho-sugar transferases"/>
    <property type="match status" value="1"/>
</dbReference>
<keyword evidence="4 11" id="KW-0328">Glycosyltransferase</keyword>
<proteinExistence type="predicted"/>
<evidence type="ECO:0000256" key="1">
    <source>
        <dbReference type="ARBA" id="ARBA00004429"/>
    </source>
</evidence>
<comment type="function">
    <text evidence="11">Catalytic subunit of cellulose synthase. It polymerizes uridine 5'-diphosphate glucose to cellulose.</text>
</comment>
<dbReference type="CDD" id="cd06421">
    <property type="entry name" value="CESA_CelA_like"/>
    <property type="match status" value="1"/>
</dbReference>
<feature type="transmembrane region" description="Helical" evidence="11">
    <location>
        <begin position="535"/>
        <end position="558"/>
    </location>
</feature>
<feature type="transmembrane region" description="Helical" evidence="11">
    <location>
        <begin position="85"/>
        <end position="103"/>
    </location>
</feature>
<feature type="domain" description="PilZ" evidence="12">
    <location>
        <begin position="597"/>
        <end position="699"/>
    </location>
</feature>
<dbReference type="PANTHER" id="PTHR43867">
    <property type="entry name" value="CELLULOSE SYNTHASE CATALYTIC SUBUNIT A [UDP-FORMING]"/>
    <property type="match status" value="1"/>
</dbReference>
<dbReference type="Pfam" id="PF13632">
    <property type="entry name" value="Glyco_trans_2_3"/>
    <property type="match status" value="1"/>
</dbReference>
<protein>
    <recommendedName>
        <fullName evidence="11">Cellulose synthase catalytic subunit [UDP-forming]</fullName>
        <ecNumber evidence="11">2.4.1.12</ecNumber>
    </recommendedName>
</protein>
<dbReference type="Gene3D" id="2.40.10.220">
    <property type="entry name" value="predicted glycosyltransferase like domains"/>
    <property type="match status" value="1"/>
</dbReference>
<evidence type="ECO:0000256" key="11">
    <source>
        <dbReference type="RuleBase" id="RU365020"/>
    </source>
</evidence>
<evidence type="ECO:0000256" key="4">
    <source>
        <dbReference type="ARBA" id="ARBA00022676"/>
    </source>
</evidence>
<name>A0ABN8HFX8_9BACT</name>
<feature type="transmembrane region" description="Helical" evidence="11">
    <location>
        <begin position="33"/>
        <end position="51"/>
    </location>
</feature>
<evidence type="ECO:0000259" key="13">
    <source>
        <dbReference type="Pfam" id="PF13632"/>
    </source>
</evidence>
<dbReference type="EC" id="2.4.1.12" evidence="11"/>